<protein>
    <submittedName>
        <fullName evidence="1">Uncharacterized protein</fullName>
    </submittedName>
</protein>
<dbReference type="Proteomes" id="UP000092445">
    <property type="component" value="Unassembled WGS sequence"/>
</dbReference>
<reference evidence="2" key="1">
    <citation type="submission" date="2014-03" db="EMBL/GenBank/DDBJ databases">
        <authorList>
            <person name="Aksoy S."/>
            <person name="Warren W."/>
            <person name="Wilson R.K."/>
        </authorList>
    </citation>
    <scope>NUCLEOTIDE SEQUENCE [LARGE SCALE GENOMIC DNA]</scope>
    <source>
        <strain evidence="2">IAEA</strain>
    </source>
</reference>
<organism evidence="1 2">
    <name type="scientific">Glossina pallidipes</name>
    <name type="common">Tsetse fly</name>
    <dbReference type="NCBI Taxonomy" id="7398"/>
    <lineage>
        <taxon>Eukaryota</taxon>
        <taxon>Metazoa</taxon>
        <taxon>Ecdysozoa</taxon>
        <taxon>Arthropoda</taxon>
        <taxon>Hexapoda</taxon>
        <taxon>Insecta</taxon>
        <taxon>Pterygota</taxon>
        <taxon>Neoptera</taxon>
        <taxon>Endopterygota</taxon>
        <taxon>Diptera</taxon>
        <taxon>Brachycera</taxon>
        <taxon>Muscomorpha</taxon>
        <taxon>Hippoboscoidea</taxon>
        <taxon>Glossinidae</taxon>
        <taxon>Glossina</taxon>
    </lineage>
</organism>
<dbReference type="AlphaFoldDB" id="A0A1B0AGS7"/>
<dbReference type="EnsemblMetazoa" id="GPAI045218-RA">
    <property type="protein sequence ID" value="GPAI045218-PA"/>
    <property type="gene ID" value="GPAI045218"/>
</dbReference>
<sequence>MQMVPLCHNSCTQPCDDISLKFFCINNDCRCNVKNNNLVIPYKESILCFSDNCKAKKSFHSFNNNECICEGAISFPFVLESEYGMEATPCSMSTSPRSIFLLEMVAKKQCIRNTTNMAKEHESSTKKKLPTASNRSVRLLRGPLLKYLRRWVIRVKESPVRSLNAIVSASSSHNACLLTPHFVRVDKIDNAVLEFLRSSLKAGIRQFNEYSQIDYAAQANRDRICFTKFWHCSTENLTAADNAETENEQPLDSVVVSTFETENANDFTRVCKKYFV</sequence>
<reference evidence="1" key="2">
    <citation type="submission" date="2020-05" db="UniProtKB">
        <authorList>
            <consortium name="EnsemblMetazoa"/>
        </authorList>
    </citation>
    <scope>IDENTIFICATION</scope>
    <source>
        <strain evidence="1">IAEA</strain>
    </source>
</reference>
<proteinExistence type="predicted"/>
<name>A0A1B0AGS7_GLOPL</name>
<evidence type="ECO:0000313" key="1">
    <source>
        <dbReference type="EnsemblMetazoa" id="GPAI045218-PA"/>
    </source>
</evidence>
<dbReference type="VEuPathDB" id="VectorBase:GPAI045218"/>
<evidence type="ECO:0000313" key="2">
    <source>
        <dbReference type="Proteomes" id="UP000092445"/>
    </source>
</evidence>
<keyword evidence="2" id="KW-1185">Reference proteome</keyword>
<accession>A0A1B0AGS7</accession>